<proteinExistence type="predicted"/>
<dbReference type="Proteomes" id="UP000004169">
    <property type="component" value="Unassembled WGS sequence"/>
</dbReference>
<name>H8FQL9_MAGML</name>
<keyword evidence="2" id="KW-1185">Reference proteome</keyword>
<dbReference type="EMBL" id="CAHP01000014">
    <property type="protein sequence ID" value="CCG40657.1"/>
    <property type="molecule type" value="Genomic_DNA"/>
</dbReference>
<protein>
    <submittedName>
        <fullName evidence="1">Uncharacterized protein</fullName>
    </submittedName>
</protein>
<organism evidence="1 2">
    <name type="scientific">Magnetospirillum molischianum DSM 120</name>
    <dbReference type="NCBI Taxonomy" id="1150626"/>
    <lineage>
        <taxon>Bacteria</taxon>
        <taxon>Pseudomonadati</taxon>
        <taxon>Pseudomonadota</taxon>
        <taxon>Alphaproteobacteria</taxon>
        <taxon>Rhodospirillales</taxon>
        <taxon>Rhodospirillaceae</taxon>
        <taxon>Magnetospirillum</taxon>
    </lineage>
</organism>
<sequence length="173" mass="18794">MALQEQTTLPLYPLLEQINAAAKNGLHLIAIGMASALPTICASLAAENGRAGGKEYKNWCTENLSGAGFDFVTAEDLYSIRCGVLHQGRFGDLQHSVARVIFAPPGGASFTNCQFGDAYVYGVVEFCENLCKAAFKWYEANKTNPIVEANSKRMMQYYLDGLPPYIVGMPVIA</sequence>
<comment type="caution">
    <text evidence="1">The sequence shown here is derived from an EMBL/GenBank/DDBJ whole genome shotgun (WGS) entry which is preliminary data.</text>
</comment>
<dbReference type="AlphaFoldDB" id="H8FQL9"/>
<dbReference type="eggNOG" id="ENOG5031CFJ">
    <property type="taxonomic scope" value="Bacteria"/>
</dbReference>
<reference evidence="1 2" key="1">
    <citation type="journal article" date="2012" name="J. Bacteriol.">
        <title>Draft Genome Sequence of the Purple Photosynthetic Bacterium Phaeospirillum molischianum DSM120, a Particularly Versatile Bacterium.</title>
        <authorList>
            <person name="Duquesne K."/>
            <person name="Prima V."/>
            <person name="Ji B."/>
            <person name="Rouy Z."/>
            <person name="Medigue C."/>
            <person name="Talla E."/>
            <person name="Sturgis J.N."/>
        </authorList>
    </citation>
    <scope>NUCLEOTIDE SEQUENCE [LARGE SCALE GENOMIC DNA]</scope>
    <source>
        <strain evidence="2">DSM120</strain>
    </source>
</reference>
<evidence type="ECO:0000313" key="1">
    <source>
        <dbReference type="EMBL" id="CCG40657.1"/>
    </source>
</evidence>
<dbReference type="RefSeq" id="WP_002727096.1">
    <property type="nucleotide sequence ID" value="NZ_CAHP01000014.1"/>
</dbReference>
<accession>H8FQL9</accession>
<evidence type="ECO:0000313" key="2">
    <source>
        <dbReference type="Proteomes" id="UP000004169"/>
    </source>
</evidence>
<dbReference type="OrthoDB" id="5150111at2"/>
<gene>
    <name evidence="1" type="ORF">PHAMO_210168</name>
</gene>